<feature type="domain" description="UBA" evidence="13">
    <location>
        <begin position="11"/>
        <end position="60"/>
    </location>
</feature>
<evidence type="ECO:0000256" key="1">
    <source>
        <dbReference type="ARBA" id="ARBA00004123"/>
    </source>
</evidence>
<dbReference type="KEGG" id="hai:109395170"/>
<evidence type="ECO:0000256" key="10">
    <source>
        <dbReference type="PROSITE-ProRule" id="PRU00192"/>
    </source>
</evidence>
<sequence>MAAGETQVYAKVNSKLKGRSTASLLDPLLGMGFPAHTALKALAATGRKTAEEAAEWLHCHCNDPSLEDPIPQEYTLFLCPTGPLLEKLQEFWRESKRQCTKNRAHEVFPHITLCDFFTCEDQKVECLYEALKRAGDRMLGSFPSVVPLVLHSSISYLGFFVTDSTADIIREFAMMFATEAAILADCTVKPCTKQLHLTLAHKFYPHHQRTLEQLARAVHPGLSCQWTATLYSRDMRFVHYQTLRALFQYKPQNVDELTLTPGDHVFVDPTQQEEASEGWVIGVSQRTGCRGFLPENYTERVRECDTWVKHRTYTFSLAMDLNSRKDGDASSRRNGEVPPPQRPRSIGSIQALQATIMRKSVLVVRHGERVDQIFGKSWLQQCSTPDGKYYRPDLNFPCSLPRRGNGIKDFENDPPLSSCGIFQSRMAGEALLDSGIQITSVFTSPALRCVQTAKHILEELKLERKMKIRVEPGIYEWTKWEGGKTTPTLMTLDELKEANFNVSTDYRPAFPLASLLPAESYDEYVDRCAVSMERIVSHCPQDVGVTLIVGHGSALDSCIRPLLGLPPRDSADFAQLVRKVPSLGMCFCKENKEGGKWELVAPPVKTLTHGSNSAFNWRNWIPGN</sequence>
<keyword evidence="14" id="KW-1185">Reference proteome</keyword>
<evidence type="ECO:0000256" key="4">
    <source>
        <dbReference type="ARBA" id="ARBA00022490"/>
    </source>
</evidence>
<dbReference type="PANTHER" id="PTHR16469:SF7">
    <property type="entry name" value="UBIQUITIN-ASSOCIATED AND SH3 DOMAIN-CONTAINING PROTEIN A"/>
    <property type="match status" value="1"/>
</dbReference>
<keyword evidence="3 10" id="KW-0728">SH3 domain</keyword>
<dbReference type="PANTHER" id="PTHR16469">
    <property type="entry name" value="UBIQUITIN-ASSOCIATED AND SH3 DOMAIN-CONTAINING BA-RELATED"/>
    <property type="match status" value="1"/>
</dbReference>
<dbReference type="Gene3D" id="1.10.8.10">
    <property type="entry name" value="DNA helicase RuvA subunit, C-terminal domain"/>
    <property type="match status" value="1"/>
</dbReference>
<evidence type="ECO:0000313" key="15">
    <source>
        <dbReference type="RefSeq" id="XP_019521535.1"/>
    </source>
</evidence>
<dbReference type="GO" id="GO:0050860">
    <property type="term" value="P:negative regulation of T cell receptor signaling pathway"/>
    <property type="evidence" value="ECO:0007669"/>
    <property type="project" value="TreeGrafter"/>
</dbReference>
<dbReference type="InterPro" id="IPR051710">
    <property type="entry name" value="Phosphatase_SH3-domain"/>
</dbReference>
<dbReference type="Pfam" id="PF00300">
    <property type="entry name" value="His_Phos_1"/>
    <property type="match status" value="1"/>
</dbReference>
<proteinExistence type="predicted"/>
<dbReference type="InterPro" id="IPR029033">
    <property type="entry name" value="His_PPase_superfam"/>
</dbReference>
<dbReference type="GO" id="GO:0005634">
    <property type="term" value="C:nucleus"/>
    <property type="evidence" value="ECO:0007669"/>
    <property type="project" value="UniProtKB-SubCell"/>
</dbReference>
<dbReference type="GO" id="GO:0005737">
    <property type="term" value="C:cytoplasm"/>
    <property type="evidence" value="ECO:0007669"/>
    <property type="project" value="UniProtKB-SubCell"/>
</dbReference>
<dbReference type="InterPro" id="IPR009060">
    <property type="entry name" value="UBA-like_sf"/>
</dbReference>
<evidence type="ECO:0000256" key="5">
    <source>
        <dbReference type="ARBA" id="ARBA00023242"/>
    </source>
</evidence>
<dbReference type="PROSITE" id="PS50002">
    <property type="entry name" value="SH3"/>
    <property type="match status" value="1"/>
</dbReference>
<dbReference type="RefSeq" id="XP_019521535.1">
    <property type="nucleotide sequence ID" value="XM_019665990.1"/>
</dbReference>
<dbReference type="GeneID" id="109395170"/>
<evidence type="ECO:0000256" key="2">
    <source>
        <dbReference type="ARBA" id="ARBA00004496"/>
    </source>
</evidence>
<evidence type="ECO:0000256" key="8">
    <source>
        <dbReference type="ARBA" id="ARBA00080225"/>
    </source>
</evidence>
<evidence type="ECO:0000256" key="3">
    <source>
        <dbReference type="ARBA" id="ARBA00022443"/>
    </source>
</evidence>
<dbReference type="AlphaFoldDB" id="A0A8B7TA39"/>
<dbReference type="FunFam" id="1.10.8.10:FF:000053">
    <property type="entry name" value="Ubiquitin-associated and SH3 domain-containing, A"/>
    <property type="match status" value="1"/>
</dbReference>
<accession>A0A8B7TA39</accession>
<comment type="subunit">
    <text evidence="6">Homodimer or homooligomer. Interacts with CBL. Part of a complex containing CBL and activated EGFR. Interacts with ubiquitin and with mono-ubiquitinated proteins. Interacts with dynamin.</text>
</comment>
<dbReference type="InterPro" id="IPR015940">
    <property type="entry name" value="UBA"/>
</dbReference>
<dbReference type="Pfam" id="PF14604">
    <property type="entry name" value="SH3_9"/>
    <property type="match status" value="1"/>
</dbReference>
<evidence type="ECO:0000256" key="6">
    <source>
        <dbReference type="ARBA" id="ARBA00065863"/>
    </source>
</evidence>
<evidence type="ECO:0000259" key="13">
    <source>
        <dbReference type="PROSITE" id="PS50030"/>
    </source>
</evidence>
<dbReference type="CDD" id="cd07067">
    <property type="entry name" value="HP_PGM_like"/>
    <property type="match status" value="1"/>
</dbReference>
<dbReference type="SUPFAM" id="SSF53254">
    <property type="entry name" value="Phosphoglycerate mutase-like"/>
    <property type="match status" value="1"/>
</dbReference>
<dbReference type="Gene3D" id="2.30.30.40">
    <property type="entry name" value="SH3 Domains"/>
    <property type="match status" value="1"/>
</dbReference>
<evidence type="ECO:0000259" key="12">
    <source>
        <dbReference type="PROSITE" id="PS50002"/>
    </source>
</evidence>
<dbReference type="FunFam" id="3.40.50.1240:FF:000016">
    <property type="entry name" value="Ubiquitin-associated and SH3 domain-containing protein A"/>
    <property type="match status" value="1"/>
</dbReference>
<protein>
    <recommendedName>
        <fullName evidence="7">Ubiquitin-associated and SH3 domain-containing protein A</fullName>
    </recommendedName>
    <alternativeName>
        <fullName evidence="9">Suppressor of T-cell receptor signaling 2</fullName>
    </alternativeName>
    <alternativeName>
        <fullName evidence="8">T-cell ubiquitin ligand 1</fullName>
    </alternativeName>
</protein>
<dbReference type="CTD" id="53347"/>
<dbReference type="OrthoDB" id="414418at2759"/>
<name>A0A8B7TA39_HIPAR</name>
<evidence type="ECO:0000256" key="9">
    <source>
        <dbReference type="ARBA" id="ARBA00081840"/>
    </source>
</evidence>
<dbReference type="SUPFAM" id="SSF50044">
    <property type="entry name" value="SH3-domain"/>
    <property type="match status" value="1"/>
</dbReference>
<dbReference type="SMART" id="SM00326">
    <property type="entry name" value="SH3"/>
    <property type="match status" value="1"/>
</dbReference>
<feature type="domain" description="SH3" evidence="12">
    <location>
        <begin position="238"/>
        <end position="303"/>
    </location>
</feature>
<dbReference type="FunFam" id="2.30.30.40:FF:000052">
    <property type="entry name" value="Ubiquitin-associated and SH3 domain-containing protein B"/>
    <property type="match status" value="1"/>
</dbReference>
<feature type="region of interest" description="Disordered" evidence="11">
    <location>
        <begin position="324"/>
        <end position="345"/>
    </location>
</feature>
<reference evidence="15" key="1">
    <citation type="submission" date="2025-08" db="UniProtKB">
        <authorList>
            <consortium name="RefSeq"/>
        </authorList>
    </citation>
    <scope>IDENTIFICATION</scope>
    <source>
        <tissue evidence="15">Muscle</tissue>
    </source>
</reference>
<evidence type="ECO:0000256" key="7">
    <source>
        <dbReference type="ARBA" id="ARBA00072508"/>
    </source>
</evidence>
<dbReference type="CDD" id="cd14300">
    <property type="entry name" value="UBA_UBS3A_like"/>
    <property type="match status" value="1"/>
</dbReference>
<gene>
    <name evidence="15" type="primary">UBASH3A</name>
</gene>
<dbReference type="Gene3D" id="3.40.50.1240">
    <property type="entry name" value="Phosphoglycerate mutase-like"/>
    <property type="match status" value="1"/>
</dbReference>
<keyword evidence="5" id="KW-0539">Nucleus</keyword>
<dbReference type="PROSITE" id="PS50030">
    <property type="entry name" value="UBA"/>
    <property type="match status" value="1"/>
</dbReference>
<dbReference type="SUPFAM" id="SSF46934">
    <property type="entry name" value="UBA-like"/>
    <property type="match status" value="1"/>
</dbReference>
<organism evidence="14 15">
    <name type="scientific">Hipposideros armiger</name>
    <name type="common">Great Himalayan leaf-nosed bat</name>
    <dbReference type="NCBI Taxonomy" id="186990"/>
    <lineage>
        <taxon>Eukaryota</taxon>
        <taxon>Metazoa</taxon>
        <taxon>Chordata</taxon>
        <taxon>Craniata</taxon>
        <taxon>Vertebrata</taxon>
        <taxon>Euteleostomi</taxon>
        <taxon>Mammalia</taxon>
        <taxon>Eutheria</taxon>
        <taxon>Laurasiatheria</taxon>
        <taxon>Chiroptera</taxon>
        <taxon>Yinpterochiroptera</taxon>
        <taxon>Rhinolophoidea</taxon>
        <taxon>Hipposideridae</taxon>
        <taxon>Hipposideros</taxon>
    </lineage>
</organism>
<evidence type="ECO:0000313" key="14">
    <source>
        <dbReference type="Proteomes" id="UP000694851"/>
    </source>
</evidence>
<evidence type="ECO:0000256" key="11">
    <source>
        <dbReference type="SAM" id="MobiDB-lite"/>
    </source>
</evidence>
<dbReference type="Pfam" id="PF22562">
    <property type="entry name" value="UBA_7"/>
    <property type="match status" value="1"/>
</dbReference>
<dbReference type="InterPro" id="IPR013078">
    <property type="entry name" value="His_Pase_superF_clade-1"/>
</dbReference>
<dbReference type="Proteomes" id="UP000694851">
    <property type="component" value="Unplaced"/>
</dbReference>
<keyword evidence="4" id="KW-0963">Cytoplasm</keyword>
<dbReference type="InterPro" id="IPR036028">
    <property type="entry name" value="SH3-like_dom_sf"/>
</dbReference>
<feature type="compositionally biased region" description="Basic and acidic residues" evidence="11">
    <location>
        <begin position="324"/>
        <end position="335"/>
    </location>
</feature>
<comment type="subcellular location">
    <subcellularLocation>
        <location evidence="2">Cytoplasm</location>
    </subcellularLocation>
    <subcellularLocation>
        <location evidence="1">Nucleus</location>
    </subcellularLocation>
</comment>
<dbReference type="InterPro" id="IPR001452">
    <property type="entry name" value="SH3_domain"/>
</dbReference>